<dbReference type="GO" id="GO:0003677">
    <property type="term" value="F:DNA binding"/>
    <property type="evidence" value="ECO:0007669"/>
    <property type="project" value="UniProtKB-KW"/>
</dbReference>
<dbReference type="Proteomes" id="UP000321638">
    <property type="component" value="Unassembled WGS sequence"/>
</dbReference>
<dbReference type="Gene3D" id="2.10.260.10">
    <property type="match status" value="1"/>
</dbReference>
<gene>
    <name evidence="2" type="ORF">FHP25_38420</name>
</gene>
<reference evidence="2 3" key="1">
    <citation type="submission" date="2019-06" db="EMBL/GenBank/DDBJ databases">
        <title>New taxonomy in bacterial strain CC-CFT640, isolated from vineyard.</title>
        <authorList>
            <person name="Lin S.-Y."/>
            <person name="Tsai C.-F."/>
            <person name="Young C.-C."/>
        </authorList>
    </citation>
    <scope>NUCLEOTIDE SEQUENCE [LARGE SCALE GENOMIC DNA]</scope>
    <source>
        <strain evidence="2 3">CC-CFT640</strain>
    </source>
</reference>
<dbReference type="Pfam" id="PF04014">
    <property type="entry name" value="MazE_antitoxin"/>
    <property type="match status" value="1"/>
</dbReference>
<dbReference type="InterPro" id="IPR007159">
    <property type="entry name" value="SpoVT-AbrB_dom"/>
</dbReference>
<comment type="caution">
    <text evidence="2">The sequence shown here is derived from an EMBL/GenBank/DDBJ whole genome shotgun (WGS) entry which is preliminary data.</text>
</comment>
<dbReference type="EMBL" id="VDUZ01000078">
    <property type="protein sequence ID" value="TXL69553.1"/>
    <property type="molecule type" value="Genomic_DNA"/>
</dbReference>
<dbReference type="GO" id="GO:0097351">
    <property type="term" value="F:toxin sequestering activity"/>
    <property type="evidence" value="ECO:0007669"/>
    <property type="project" value="InterPro"/>
</dbReference>
<evidence type="ECO:0000259" key="1">
    <source>
        <dbReference type="SMART" id="SM00966"/>
    </source>
</evidence>
<dbReference type="PANTHER" id="PTHR40516">
    <property type="entry name" value="ANTITOXIN CHPS-RELATED"/>
    <property type="match status" value="1"/>
</dbReference>
<name>A0A5C8P888_9HYPH</name>
<dbReference type="OrthoDB" id="9795766at2"/>
<dbReference type="InterPro" id="IPR037914">
    <property type="entry name" value="SpoVT-AbrB_sf"/>
</dbReference>
<evidence type="ECO:0000313" key="3">
    <source>
        <dbReference type="Proteomes" id="UP000321638"/>
    </source>
</evidence>
<keyword evidence="2" id="KW-0238">DNA-binding</keyword>
<evidence type="ECO:0000313" key="2">
    <source>
        <dbReference type="EMBL" id="TXL69553.1"/>
    </source>
</evidence>
<dbReference type="AlphaFoldDB" id="A0A5C8P888"/>
<dbReference type="SMART" id="SM00966">
    <property type="entry name" value="SpoVT_AbrB"/>
    <property type="match status" value="1"/>
</dbReference>
<sequence>MKVIVKKWGNSASVRIPAAVMAAARLAIDDTVDVREVGGRIVIEPVRGDDLATLVDGITPENLHGEVSFGRAVGKEPF</sequence>
<dbReference type="PANTHER" id="PTHR40516:SF1">
    <property type="entry name" value="ANTITOXIN CHPS-RELATED"/>
    <property type="match status" value="1"/>
</dbReference>
<protein>
    <submittedName>
        <fullName evidence="2">AbrB/MazE/SpoVT family DNA-binding domain-containing protein</fullName>
    </submittedName>
</protein>
<accession>A0A5C8P888</accession>
<proteinExistence type="predicted"/>
<dbReference type="RefSeq" id="WP_147852317.1">
    <property type="nucleotide sequence ID" value="NZ_VDUZ01000078.1"/>
</dbReference>
<organism evidence="2 3">
    <name type="scientific">Vineibacter terrae</name>
    <dbReference type="NCBI Taxonomy" id="2586908"/>
    <lineage>
        <taxon>Bacteria</taxon>
        <taxon>Pseudomonadati</taxon>
        <taxon>Pseudomonadota</taxon>
        <taxon>Alphaproteobacteria</taxon>
        <taxon>Hyphomicrobiales</taxon>
        <taxon>Vineibacter</taxon>
    </lineage>
</organism>
<feature type="domain" description="SpoVT-AbrB" evidence="1">
    <location>
        <begin position="6"/>
        <end position="51"/>
    </location>
</feature>
<dbReference type="InterPro" id="IPR039052">
    <property type="entry name" value="Antitox_PemI-like"/>
</dbReference>
<keyword evidence="3" id="KW-1185">Reference proteome</keyword>
<dbReference type="SUPFAM" id="SSF89447">
    <property type="entry name" value="AbrB/MazE/MraZ-like"/>
    <property type="match status" value="1"/>
</dbReference>